<proteinExistence type="predicted"/>
<dbReference type="Proteomes" id="UP000033740">
    <property type="component" value="Unassembled WGS sequence"/>
</dbReference>
<dbReference type="InterPro" id="IPR023393">
    <property type="entry name" value="START-like_dom_sf"/>
</dbReference>
<evidence type="ECO:0000313" key="2">
    <source>
        <dbReference type="Proteomes" id="UP000033740"/>
    </source>
</evidence>
<keyword evidence="2" id="KW-1185">Reference proteome</keyword>
<sequence length="142" mass="14977">MPTASRTIEIAAPIETVFAFFTDPSKDPTWRAGVKEMQAQGAPGVGTTVHQVVAGPGGRSIDADIRITEYAAPHRYAFATIAGPVRPVGSYAFDETERGTRVAFTLSVELGGLKKLLMGGPVQKSMDGEMAALDKAKALLEA</sequence>
<dbReference type="Gene3D" id="3.30.530.20">
    <property type="match status" value="1"/>
</dbReference>
<dbReference type="RefSeq" id="WP_045271178.1">
    <property type="nucleotide sequence ID" value="NZ_JYIX01000029.1"/>
</dbReference>
<dbReference type="PATRIC" id="fig|582680.6.peg.1105"/>
<dbReference type="AlphaFoldDB" id="A0A0F0LM45"/>
<protein>
    <submittedName>
        <fullName evidence="1">Polyketide cyclase / dehydrase and lipid transport</fullName>
    </submittedName>
</protein>
<dbReference type="SUPFAM" id="SSF55961">
    <property type="entry name" value="Bet v1-like"/>
    <property type="match status" value="1"/>
</dbReference>
<organism evidence="1 2">
    <name type="scientific">Microbacterium azadirachtae</name>
    <dbReference type="NCBI Taxonomy" id="582680"/>
    <lineage>
        <taxon>Bacteria</taxon>
        <taxon>Bacillati</taxon>
        <taxon>Actinomycetota</taxon>
        <taxon>Actinomycetes</taxon>
        <taxon>Micrococcales</taxon>
        <taxon>Microbacteriaceae</taxon>
        <taxon>Microbacterium</taxon>
    </lineage>
</organism>
<name>A0A0F0LM45_9MICO</name>
<accession>A0A0F0LM45</accession>
<dbReference type="Pfam" id="PF10604">
    <property type="entry name" value="Polyketide_cyc2"/>
    <property type="match status" value="1"/>
</dbReference>
<dbReference type="InterPro" id="IPR019587">
    <property type="entry name" value="Polyketide_cyclase/dehydratase"/>
</dbReference>
<comment type="caution">
    <text evidence="1">The sequence shown here is derived from an EMBL/GenBank/DDBJ whole genome shotgun (WGS) entry which is preliminary data.</text>
</comment>
<reference evidence="1 2" key="1">
    <citation type="submission" date="2015-02" db="EMBL/GenBank/DDBJ databases">
        <title>Draft genome sequences of ten Microbacterium spp. with emphasis on heavy metal contaminated environments.</title>
        <authorList>
            <person name="Corretto E."/>
        </authorList>
    </citation>
    <scope>NUCLEOTIDE SEQUENCE [LARGE SCALE GENOMIC DNA]</scope>
    <source>
        <strain evidence="1 2">ARN176</strain>
    </source>
</reference>
<evidence type="ECO:0000313" key="1">
    <source>
        <dbReference type="EMBL" id="KJL34287.1"/>
    </source>
</evidence>
<dbReference type="STRING" id="582680.RS86_01074"/>
<dbReference type="EMBL" id="JYIX01000029">
    <property type="protein sequence ID" value="KJL34287.1"/>
    <property type="molecule type" value="Genomic_DNA"/>
</dbReference>
<gene>
    <name evidence="1" type="ORF">RS86_01074</name>
</gene>